<dbReference type="Proteomes" id="UP000307440">
    <property type="component" value="Unassembled WGS sequence"/>
</dbReference>
<feature type="compositionally biased region" description="Acidic residues" evidence="1">
    <location>
        <begin position="1111"/>
        <end position="1120"/>
    </location>
</feature>
<feature type="compositionally biased region" description="Low complexity" evidence="1">
    <location>
        <begin position="567"/>
        <end position="582"/>
    </location>
</feature>
<feature type="compositionally biased region" description="Basic and acidic residues" evidence="1">
    <location>
        <begin position="940"/>
        <end position="967"/>
    </location>
</feature>
<gene>
    <name evidence="3" type="ORF">FA15DRAFT_669013</name>
</gene>
<feature type="region of interest" description="Disordered" evidence="1">
    <location>
        <begin position="452"/>
        <end position="1258"/>
    </location>
</feature>
<name>A0A5C3KXE4_COPMA</name>
<protein>
    <recommendedName>
        <fullName evidence="2">BBC1/AIM3 cysteine proteinase-fold domain-containing protein</fullName>
    </recommendedName>
</protein>
<feature type="compositionally biased region" description="Low complexity" evidence="1">
    <location>
        <begin position="508"/>
        <end position="520"/>
    </location>
</feature>
<evidence type="ECO:0000313" key="3">
    <source>
        <dbReference type="EMBL" id="TFK24955.1"/>
    </source>
</evidence>
<feature type="compositionally biased region" description="Acidic residues" evidence="1">
    <location>
        <begin position="703"/>
        <end position="718"/>
    </location>
</feature>
<feature type="compositionally biased region" description="Pro residues" evidence="1">
    <location>
        <begin position="30"/>
        <end position="40"/>
    </location>
</feature>
<organism evidence="3 4">
    <name type="scientific">Coprinopsis marcescibilis</name>
    <name type="common">Agaric fungus</name>
    <name type="synonym">Psathyrella marcescibilis</name>
    <dbReference type="NCBI Taxonomy" id="230819"/>
    <lineage>
        <taxon>Eukaryota</taxon>
        <taxon>Fungi</taxon>
        <taxon>Dikarya</taxon>
        <taxon>Basidiomycota</taxon>
        <taxon>Agaricomycotina</taxon>
        <taxon>Agaricomycetes</taxon>
        <taxon>Agaricomycetidae</taxon>
        <taxon>Agaricales</taxon>
        <taxon>Agaricineae</taxon>
        <taxon>Psathyrellaceae</taxon>
        <taxon>Coprinopsis</taxon>
    </lineage>
</organism>
<feature type="compositionally biased region" description="Basic and acidic residues" evidence="1">
    <location>
        <begin position="651"/>
        <end position="664"/>
    </location>
</feature>
<feature type="compositionally biased region" description="Low complexity" evidence="1">
    <location>
        <begin position="60"/>
        <end position="78"/>
    </location>
</feature>
<feature type="compositionally biased region" description="Pro residues" evidence="1">
    <location>
        <begin position="843"/>
        <end position="853"/>
    </location>
</feature>
<feature type="region of interest" description="Disordered" evidence="1">
    <location>
        <begin position="1"/>
        <end position="392"/>
    </location>
</feature>
<feature type="compositionally biased region" description="Pro residues" evidence="1">
    <location>
        <begin position="521"/>
        <end position="531"/>
    </location>
</feature>
<dbReference type="STRING" id="230819.A0A5C3KXE4"/>
<feature type="compositionally biased region" description="Basic and acidic residues" evidence="1">
    <location>
        <begin position="81"/>
        <end position="96"/>
    </location>
</feature>
<reference evidence="3 4" key="1">
    <citation type="journal article" date="2019" name="Nat. Ecol. Evol.">
        <title>Megaphylogeny resolves global patterns of mushroom evolution.</title>
        <authorList>
            <person name="Varga T."/>
            <person name="Krizsan K."/>
            <person name="Foldi C."/>
            <person name="Dima B."/>
            <person name="Sanchez-Garcia M."/>
            <person name="Sanchez-Ramirez S."/>
            <person name="Szollosi G.J."/>
            <person name="Szarkandi J.G."/>
            <person name="Papp V."/>
            <person name="Albert L."/>
            <person name="Andreopoulos W."/>
            <person name="Angelini C."/>
            <person name="Antonin V."/>
            <person name="Barry K.W."/>
            <person name="Bougher N.L."/>
            <person name="Buchanan P."/>
            <person name="Buyck B."/>
            <person name="Bense V."/>
            <person name="Catcheside P."/>
            <person name="Chovatia M."/>
            <person name="Cooper J."/>
            <person name="Damon W."/>
            <person name="Desjardin D."/>
            <person name="Finy P."/>
            <person name="Geml J."/>
            <person name="Haridas S."/>
            <person name="Hughes K."/>
            <person name="Justo A."/>
            <person name="Karasinski D."/>
            <person name="Kautmanova I."/>
            <person name="Kiss B."/>
            <person name="Kocsube S."/>
            <person name="Kotiranta H."/>
            <person name="LaButti K.M."/>
            <person name="Lechner B.E."/>
            <person name="Liimatainen K."/>
            <person name="Lipzen A."/>
            <person name="Lukacs Z."/>
            <person name="Mihaltcheva S."/>
            <person name="Morgado L.N."/>
            <person name="Niskanen T."/>
            <person name="Noordeloos M.E."/>
            <person name="Ohm R.A."/>
            <person name="Ortiz-Santana B."/>
            <person name="Ovrebo C."/>
            <person name="Racz N."/>
            <person name="Riley R."/>
            <person name="Savchenko A."/>
            <person name="Shiryaev A."/>
            <person name="Soop K."/>
            <person name="Spirin V."/>
            <person name="Szebenyi C."/>
            <person name="Tomsovsky M."/>
            <person name="Tulloss R.E."/>
            <person name="Uehling J."/>
            <person name="Grigoriev I.V."/>
            <person name="Vagvolgyi C."/>
            <person name="Papp T."/>
            <person name="Martin F.M."/>
            <person name="Miettinen O."/>
            <person name="Hibbett D.S."/>
            <person name="Nagy L.G."/>
        </authorList>
    </citation>
    <scope>NUCLEOTIDE SEQUENCE [LARGE SCALE GENOMIC DNA]</scope>
    <source>
        <strain evidence="3 4">CBS 121175</strain>
    </source>
</reference>
<feature type="domain" description="BBC1/AIM3 cysteine proteinase-fold" evidence="2">
    <location>
        <begin position="1308"/>
        <end position="1470"/>
    </location>
</feature>
<feature type="compositionally biased region" description="Low complexity" evidence="1">
    <location>
        <begin position="263"/>
        <end position="276"/>
    </location>
</feature>
<evidence type="ECO:0000259" key="2">
    <source>
        <dbReference type="Pfam" id="PF25459"/>
    </source>
</evidence>
<feature type="compositionally biased region" description="Pro residues" evidence="1">
    <location>
        <begin position="217"/>
        <end position="229"/>
    </location>
</feature>
<feature type="compositionally biased region" description="Acidic residues" evidence="1">
    <location>
        <begin position="627"/>
        <end position="640"/>
    </location>
</feature>
<proteinExistence type="predicted"/>
<keyword evidence="4" id="KW-1185">Reference proteome</keyword>
<dbReference type="Pfam" id="PF25459">
    <property type="entry name" value="AIM3_BBC1_C"/>
    <property type="match status" value="1"/>
</dbReference>
<feature type="compositionally biased region" description="Polar residues" evidence="1">
    <location>
        <begin position="147"/>
        <end position="157"/>
    </location>
</feature>
<dbReference type="OrthoDB" id="207120at2759"/>
<feature type="compositionally biased region" description="Acidic residues" evidence="1">
    <location>
        <begin position="786"/>
        <end position="800"/>
    </location>
</feature>
<feature type="compositionally biased region" description="Pro residues" evidence="1">
    <location>
        <begin position="1"/>
        <end position="12"/>
    </location>
</feature>
<dbReference type="InterPro" id="IPR057402">
    <property type="entry name" value="AIM3_BBC1_C"/>
</dbReference>
<feature type="compositionally biased region" description="Acidic residues" evidence="1">
    <location>
        <begin position="473"/>
        <end position="485"/>
    </location>
</feature>
<feature type="compositionally biased region" description="Low complexity" evidence="1">
    <location>
        <begin position="532"/>
        <end position="556"/>
    </location>
</feature>
<feature type="compositionally biased region" description="Pro residues" evidence="1">
    <location>
        <begin position="1151"/>
        <end position="1163"/>
    </location>
</feature>
<feature type="compositionally biased region" description="Pro residues" evidence="1">
    <location>
        <begin position="1070"/>
        <end position="1089"/>
    </location>
</feature>
<dbReference type="EMBL" id="ML210192">
    <property type="protein sequence ID" value="TFK24955.1"/>
    <property type="molecule type" value="Genomic_DNA"/>
</dbReference>
<sequence>MSDQQDPPPPKAKPGSLRDRIAAFEKSGPAPAPAPAPALRPKPAGFSTWKPKVPSPPDSPVTSDNASSSPKPLSGGLSVTDAKDSIVKGGSLKDRMAALQGKGGFGAPPPIAPKPPVEKPKWKPPPVVSPPVDDDDDRPQAPVGTVGITSPPLSQKSDTSEYQKPTEDEDKEVVEQAGESGEVDPEEEERQRRAAITARLARLGGTRVGMAPMFGKPQPPPPSKKPSLPPQDESRRASLSKEPTSPPPRTLSEEPKAEPIAGTTTTTSPPTITSPEPESESQVKQPADSPQRRTSVSASVKSVESAESHGSRSPPSMPVPAAPRRAAPPRRKVPTKPAPEPAPQLEQPTESATVPEASVQIAEPATADASASKPEEPVSSAPSVKSLQPGESLDVDLTVVESEVEQESNIVSDEVVPVVKAVAESEAEMSSEVFLDKEDPPFPADNAKVDFKEEHQAEVSAEVSKPISSSIDEVSEQVVEEEEEEESRRKRVAERLARMGGVNPFALPSLPRRQSSTSSSPPLPKSPPPVPTTVTQTNEQSSPLLSRRQSSTSSTPALPKSPPSVPITRTTEPTTEASTIEIGAPLEQLKTVETYVEAESFEAGERKGTVPASPEVSEPAHKAAGSTEEDDSSEYEDSDSEAGGAAATKHFARERPTPERKANDDYPPSNISIPSPRASVGEPSPKPSVPITPDTKATPSAQESDDDSDYPSSEEENEDLARSQFFPPGIHPRHGEDLDTQAPLPVPHRTSTTDDGVQQPPGGFYESPPLHVPPRWNLPPPPPILDSDESGGESYTDDESALPVRPLSSGSIQLNFGSPPDARGPTGFPPSTTISRGLGSLGRPPPRALPPTPDMISGDSKAIHASSSQTSLTVPRHIEVLDDEEGDPIDPKFHSPSRRASAILPPSTSVTPPDINEQEPEIDNISVAEQELAMVEQQQAEEKPEQKPEPEGDPEVARRRTIAERMAKLGGIKFGAAPPVAGRLSRPNVPATSEEDRSQLKPQDADDAEENSKLTEEEEERARKERIASKLAGMGGMRIGMLPGALPIRKPPTAPPQEVEVPISTSPPQVRSPPARPPPPPQTRPPPAPDSESEQDRSSTASDDGVKVEAEESEIDEVGYEDVRPVVEQPPPIPTRGVRQIRRQSSDMASSPPPPLNRPPVPAGLPARRPSVQSNTGYPGARRTSADSGVGSPPQPQRMSSAAKTHSDYVMVEEPETEERPPPLPNNRPSARVASGPTRAAPTAPEAQESISSQWELPNIPTSNLDFGNEDLSLSWTEADAIVPLEESITLVPPYVAPPAVQQLRSSNDVQLSADELMSVWGRVGVQVCEAATNLFDKSKKGLVGDGTYPGFVNAVLREIPNAAQTNDWGYLVYKQTGSSVQKRASDIMPGDIVEVIDAKFKGHKGLHAYQQAIGTEEPVVGVVSEFEPKKSKLRVFQANQHVGQQTVEAVSYRLDDLKSGTVKINRVLEA</sequence>
<evidence type="ECO:0000313" key="4">
    <source>
        <dbReference type="Proteomes" id="UP000307440"/>
    </source>
</evidence>
<feature type="compositionally biased region" description="Basic and acidic residues" evidence="1">
    <location>
        <begin position="1010"/>
        <end position="1028"/>
    </location>
</feature>
<accession>A0A5C3KXE4</accession>
<feature type="compositionally biased region" description="Polar residues" evidence="1">
    <location>
        <begin position="1249"/>
        <end position="1258"/>
    </location>
</feature>
<feature type="compositionally biased region" description="Pro residues" evidence="1">
    <location>
        <begin position="770"/>
        <end position="784"/>
    </location>
</feature>
<evidence type="ECO:0000256" key="1">
    <source>
        <dbReference type="SAM" id="MobiDB-lite"/>
    </source>
</evidence>